<dbReference type="PROSITE" id="PS51745">
    <property type="entry name" value="PB1"/>
    <property type="match status" value="1"/>
</dbReference>
<dbReference type="GO" id="GO:0005085">
    <property type="term" value="F:guanyl-nucleotide exchange factor activity"/>
    <property type="evidence" value="ECO:0007669"/>
    <property type="project" value="InterPro"/>
</dbReference>
<dbReference type="InterPro" id="IPR053026">
    <property type="entry name" value="CDC42_GEF"/>
</dbReference>
<dbReference type="Pfam" id="PF06395">
    <property type="entry name" value="CDC24"/>
    <property type="match status" value="1"/>
</dbReference>
<reference evidence="5" key="1">
    <citation type="submission" date="2020-01" db="EMBL/GenBank/DDBJ databases">
        <title>Genome Sequencing of Three Apophysomyces-Like Fungal Strains Confirms a Novel Fungal Genus in the Mucoromycota with divergent Burkholderia-like Endosymbiotic Bacteria.</title>
        <authorList>
            <person name="Stajich J.E."/>
            <person name="Macias A.M."/>
            <person name="Carter-House D."/>
            <person name="Lovett B."/>
            <person name="Kasson L.R."/>
            <person name="Berry K."/>
            <person name="Grigoriev I."/>
            <person name="Chang Y."/>
            <person name="Spatafora J."/>
            <person name="Kasson M.T."/>
        </authorList>
    </citation>
    <scope>NUCLEOTIDE SEQUENCE</scope>
    <source>
        <strain evidence="5">NRRL A-21654</strain>
    </source>
</reference>
<dbReference type="InterPro" id="IPR011993">
    <property type="entry name" value="PH-like_dom_sf"/>
</dbReference>
<sequence length="709" mass="81885">MSHTVSFYHSCRSVLDRMQTISGLDQYMKEYTDSEDPLEKLQYICRQGSSLCLLFNLLRPAAAIKLNRNFSLVSVNNLKVYVYDFLIACRQHLHLSEDDLFTITDLYQEDTSGFVKVVDTVNKLLDLLEEEGIITSKGPFSQPPTPAPPKDTRDKVVFELLETERKYVQHLQTLQHYMRELQRQKILSLDTSQRIFGNLNSLIDFQLRFLIRLESHAERPPQQQRIGNLFLQSEHAFSVYEPFCANIQRAQELVLQHTPRLQLLSQPIQPSELPSMLIKPVQRVCKYPLLMQQLIKSTPTDWDYYEETEEGLKAIQRVASKVNEAQRLQENKEILKGLTVRIKDPKGLSFESFGPLLLIDKFVVSRADTEKEMLVFLFEKSMLICKERKKDTKQTTKKRHEEGDLSVRGIILTSRIVQVNKTTSDGQWSLRVFWSQKVNASSSLLQSFNLQSFTLKCRHSEQQEQWEECLNRLVEMEKRLSREHKRETRAARHASEDQYTHAQSPCTATNPTKDDDMAMLLPFSPVSSRFPSSSSASTLSSNSDQYLRSDEEETGMLYSSSSIHLKRAVSTEEISLHSEGDTYTRARSWSSTDVHSPSLDTLYGRAPAINSRTVYKPKPDTRYQEDIRVTLHYRSKTFRISVPEKVDYEELLHRIEGCIPLRGCDINSRLGLKYEDEEGDLITITSNEDLRIGWENQANNNDVAFYVTC</sequence>
<organism evidence="5 6">
    <name type="scientific">Apophysomyces ossiformis</name>
    <dbReference type="NCBI Taxonomy" id="679940"/>
    <lineage>
        <taxon>Eukaryota</taxon>
        <taxon>Fungi</taxon>
        <taxon>Fungi incertae sedis</taxon>
        <taxon>Mucoromycota</taxon>
        <taxon>Mucoromycotina</taxon>
        <taxon>Mucoromycetes</taxon>
        <taxon>Mucorales</taxon>
        <taxon>Mucorineae</taxon>
        <taxon>Mucoraceae</taxon>
        <taxon>Apophysomyces</taxon>
    </lineage>
</organism>
<dbReference type="Pfam" id="PF15411">
    <property type="entry name" value="PH_10"/>
    <property type="match status" value="1"/>
</dbReference>
<dbReference type="GO" id="GO:0005737">
    <property type="term" value="C:cytoplasm"/>
    <property type="evidence" value="ECO:0007669"/>
    <property type="project" value="TreeGrafter"/>
</dbReference>
<evidence type="ECO:0000256" key="1">
    <source>
        <dbReference type="SAM" id="MobiDB-lite"/>
    </source>
</evidence>
<feature type="domain" description="PH" evidence="2">
    <location>
        <begin position="349"/>
        <end position="475"/>
    </location>
</feature>
<dbReference type="Pfam" id="PF00564">
    <property type="entry name" value="PB1"/>
    <property type="match status" value="1"/>
</dbReference>
<feature type="compositionally biased region" description="Polar residues" evidence="1">
    <location>
        <begin position="500"/>
        <end position="511"/>
    </location>
</feature>
<dbReference type="Gene3D" id="1.20.900.10">
    <property type="entry name" value="Dbl homology (DH) domain"/>
    <property type="match status" value="1"/>
</dbReference>
<dbReference type="InterPro" id="IPR010481">
    <property type="entry name" value="Cdc24/Scd1_N"/>
</dbReference>
<dbReference type="PANTHER" id="PTHR47339:SF1">
    <property type="entry name" value="CELL DIVISION CONTROL PROTEIN 24"/>
    <property type="match status" value="1"/>
</dbReference>
<dbReference type="InterPro" id="IPR036872">
    <property type="entry name" value="CH_dom_sf"/>
</dbReference>
<dbReference type="GO" id="GO:0035556">
    <property type="term" value="P:intracellular signal transduction"/>
    <property type="evidence" value="ECO:0007669"/>
    <property type="project" value="InterPro"/>
</dbReference>
<comment type="caution">
    <text evidence="5">The sequence shown here is derived from an EMBL/GenBank/DDBJ whole genome shotgun (WGS) entry which is preliminary data.</text>
</comment>
<feature type="domain" description="DH" evidence="3">
    <location>
        <begin position="152"/>
        <end position="325"/>
    </location>
</feature>
<protein>
    <submittedName>
        <fullName evidence="5">Uncharacterized protein</fullName>
    </submittedName>
</protein>
<dbReference type="CDD" id="cd00160">
    <property type="entry name" value="RhoGEF"/>
    <property type="match status" value="1"/>
</dbReference>
<dbReference type="CDD" id="cd05992">
    <property type="entry name" value="PB1"/>
    <property type="match status" value="1"/>
</dbReference>
<dbReference type="GO" id="GO:0031106">
    <property type="term" value="P:septin ring organization"/>
    <property type="evidence" value="ECO:0007669"/>
    <property type="project" value="TreeGrafter"/>
</dbReference>
<dbReference type="PROSITE" id="PS00741">
    <property type="entry name" value="DH_1"/>
    <property type="match status" value="1"/>
</dbReference>
<dbReference type="GO" id="GO:0043332">
    <property type="term" value="C:mating projection tip"/>
    <property type="evidence" value="ECO:0007669"/>
    <property type="project" value="TreeGrafter"/>
</dbReference>
<evidence type="ECO:0000259" key="3">
    <source>
        <dbReference type="PROSITE" id="PS50010"/>
    </source>
</evidence>
<dbReference type="Gene3D" id="2.30.29.30">
    <property type="entry name" value="Pleckstrin-homology domain (PH domain)/Phosphotyrosine-binding domain (PTB)"/>
    <property type="match status" value="1"/>
</dbReference>
<evidence type="ECO:0000313" key="6">
    <source>
        <dbReference type="Proteomes" id="UP000605846"/>
    </source>
</evidence>
<dbReference type="PROSITE" id="PS50010">
    <property type="entry name" value="DH_2"/>
    <property type="match status" value="1"/>
</dbReference>
<feature type="compositionally biased region" description="Basic and acidic residues" evidence="1">
    <location>
        <begin position="481"/>
        <end position="499"/>
    </location>
</feature>
<feature type="compositionally biased region" description="Low complexity" evidence="1">
    <location>
        <begin position="520"/>
        <end position="543"/>
    </location>
</feature>
<feature type="domain" description="PB1" evidence="4">
    <location>
        <begin position="626"/>
        <end position="709"/>
    </location>
</feature>
<keyword evidence="6" id="KW-1185">Reference proteome</keyword>
<evidence type="ECO:0000259" key="4">
    <source>
        <dbReference type="PROSITE" id="PS51745"/>
    </source>
</evidence>
<dbReference type="PROSITE" id="PS50003">
    <property type="entry name" value="PH_DOMAIN"/>
    <property type="match status" value="1"/>
</dbReference>
<dbReference type="EMBL" id="JABAYA010000030">
    <property type="protein sequence ID" value="KAF7728905.1"/>
    <property type="molecule type" value="Genomic_DNA"/>
</dbReference>
<dbReference type="SUPFAM" id="SSF50729">
    <property type="entry name" value="PH domain-like"/>
    <property type="match status" value="1"/>
</dbReference>
<dbReference type="InterPro" id="IPR001331">
    <property type="entry name" value="GDS_CDC24_CS"/>
</dbReference>
<dbReference type="Gene3D" id="3.10.20.90">
    <property type="entry name" value="Phosphatidylinositol 3-kinase Catalytic Subunit, Chain A, domain 1"/>
    <property type="match status" value="1"/>
</dbReference>
<gene>
    <name evidence="5" type="ORF">EC973_005300</name>
</gene>
<dbReference type="SUPFAM" id="SSF54277">
    <property type="entry name" value="CAD &amp; PB1 domains"/>
    <property type="match status" value="1"/>
</dbReference>
<dbReference type="OrthoDB" id="1594986at2759"/>
<dbReference type="AlphaFoldDB" id="A0A8H7BRR9"/>
<dbReference type="GO" id="GO:0030010">
    <property type="term" value="P:establishment of cell polarity"/>
    <property type="evidence" value="ECO:0007669"/>
    <property type="project" value="TreeGrafter"/>
</dbReference>
<accession>A0A8H7BRR9</accession>
<dbReference type="GO" id="GO:0005634">
    <property type="term" value="C:nucleus"/>
    <property type="evidence" value="ECO:0007669"/>
    <property type="project" value="TreeGrafter"/>
</dbReference>
<dbReference type="PANTHER" id="PTHR47339">
    <property type="entry name" value="CELL DIVISION CONTROL PROTEIN 24"/>
    <property type="match status" value="1"/>
</dbReference>
<dbReference type="Gene3D" id="1.10.418.10">
    <property type="entry name" value="Calponin-like domain"/>
    <property type="match status" value="1"/>
</dbReference>
<evidence type="ECO:0000259" key="2">
    <source>
        <dbReference type="PROSITE" id="PS50003"/>
    </source>
</evidence>
<dbReference type="GO" id="GO:0000935">
    <property type="term" value="C:division septum"/>
    <property type="evidence" value="ECO:0007669"/>
    <property type="project" value="TreeGrafter"/>
</dbReference>
<evidence type="ECO:0000313" key="5">
    <source>
        <dbReference type="EMBL" id="KAF7728905.1"/>
    </source>
</evidence>
<proteinExistence type="predicted"/>
<dbReference type="SUPFAM" id="SSF48065">
    <property type="entry name" value="DBL homology domain (DH-domain)"/>
    <property type="match status" value="1"/>
</dbReference>
<dbReference type="Pfam" id="PF00621">
    <property type="entry name" value="RhoGEF"/>
    <property type="match status" value="1"/>
</dbReference>
<dbReference type="InterPro" id="IPR000219">
    <property type="entry name" value="DH_dom"/>
</dbReference>
<dbReference type="InterPro" id="IPR035899">
    <property type="entry name" value="DBL_dom_sf"/>
</dbReference>
<dbReference type="InterPro" id="IPR000270">
    <property type="entry name" value="PB1_dom"/>
</dbReference>
<dbReference type="SMART" id="SM00325">
    <property type="entry name" value="RhoGEF"/>
    <property type="match status" value="1"/>
</dbReference>
<name>A0A8H7BRR9_9FUNG</name>
<feature type="region of interest" description="Disordered" evidence="1">
    <location>
        <begin position="481"/>
        <end position="551"/>
    </location>
</feature>
<dbReference type="Proteomes" id="UP000605846">
    <property type="component" value="Unassembled WGS sequence"/>
</dbReference>
<dbReference type="InterPro" id="IPR053793">
    <property type="entry name" value="PB1-like"/>
</dbReference>
<dbReference type="InterPro" id="IPR001849">
    <property type="entry name" value="PH_domain"/>
</dbReference>